<dbReference type="RefSeq" id="WP_006037430.1">
    <property type="nucleotide sequence ID" value="NZ_AEDD01000003.1"/>
</dbReference>
<dbReference type="InterPro" id="IPR013783">
    <property type="entry name" value="Ig-like_fold"/>
</dbReference>
<dbReference type="eggNOG" id="COG3291">
    <property type="taxonomic scope" value="Bacteria"/>
</dbReference>
<reference evidence="1 2" key="1">
    <citation type="submission" date="2010-07" db="EMBL/GenBank/DDBJ databases">
        <title>The draft genome of Paenibacillus curdlanolyticus YK9.</title>
        <authorList>
            <consortium name="US DOE Joint Genome Institute (JGI-PGF)"/>
            <person name="Lucas S."/>
            <person name="Copeland A."/>
            <person name="Lapidus A."/>
            <person name="Cheng J.-F."/>
            <person name="Bruce D."/>
            <person name="Goodwin L."/>
            <person name="Pitluck S."/>
            <person name="Land M.L."/>
            <person name="Hauser L."/>
            <person name="Chang Y.-J."/>
            <person name="Jeffries C."/>
            <person name="Anderson I.J."/>
            <person name="Johnson E."/>
            <person name="Loganathan U."/>
            <person name="Mulhopadhyay B."/>
            <person name="Kyrpides N."/>
            <person name="Woyke T.J."/>
        </authorList>
    </citation>
    <scope>NUCLEOTIDE SEQUENCE [LARGE SCALE GENOMIC DNA]</scope>
    <source>
        <strain evidence="1 2">YK9</strain>
    </source>
</reference>
<dbReference type="eggNOG" id="COG1572">
    <property type="taxonomic scope" value="Bacteria"/>
</dbReference>
<evidence type="ECO:0008006" key="3">
    <source>
        <dbReference type="Google" id="ProtNLM"/>
    </source>
</evidence>
<dbReference type="Proteomes" id="UP000005387">
    <property type="component" value="Unassembled WGS sequence"/>
</dbReference>
<organism evidence="1 2">
    <name type="scientific">Paenibacillus curdlanolyticus YK9</name>
    <dbReference type="NCBI Taxonomy" id="717606"/>
    <lineage>
        <taxon>Bacteria</taxon>
        <taxon>Bacillati</taxon>
        <taxon>Bacillota</taxon>
        <taxon>Bacilli</taxon>
        <taxon>Bacillales</taxon>
        <taxon>Paenibacillaceae</taxon>
        <taxon>Paenibacillus</taxon>
    </lineage>
</organism>
<sequence length="2155" mass="237554">MKKLPALLILFSVFWTLVPINSFATSSAPITSTIILSSNMPGYQKFDKNYVRSLSLSVPQIANHKVKSWTVTKNNLNKGQLGVYDEATKKINIDAINGESIALTAQGESHMYHAIWRDSSGKKWITAREDLGTFSFTASTSTHLNGISEAPGYFPVTADNGQILPPQLRYSDGSAAAWSDKLSPPDTFIGVYGETVGRGFLEPSSVTITGAVPKQRGVSIDFFGKGQDGYGYIKAHKPFILAYNTETFDYDADNSLAAPVQGRTYYIDSTTSWSAKTYLLEFEIEVTYESTSANGSAHIRHVDRNGNPIPTLTDRQDVLELNQAYSSTHTAAPTGYSYAGYAKTITGIPPTNFTSPTAGEYAISSYTGTFDTLYLYYVYDVDPNANKGHTHVRHMVRSSPTGAYVQAAESTTAVVLPYTHTHQADSNSYGTVIGRSVSYTGYSNTITATSSAYVYLDGTTTTKDVYITFFYEKTKSITGDFEIIPDHIAYRDSFALRPTNVQLNGCTYQGHQWKIERNGMVYTSPIIKNQKADTNFDFSQYPSVLSVGTHQVYMKIITTDCGDSNWIGPKLLEVTGPAANHPPQFKIAWVRASEPLKPVTEVLEGETLNLVVIQDPTIPTPTDPDGDTITFDGFNFASDWGKQIPNKYAEGWMSYNNIVMDSIGTHSVTAAMHDAFGASATAFATIRVVPPNPIAIIEGPNQVVEGRPLPSQFKADKSYSPVGRAIDHSKDEWINRKSMYATPGKELIRVDVYDSIGLKSVVPAEHELTVLEDLPPVVDLQGSLAVVRNVTYPYNGTATSPDGDKIVSVTIKRAYDANNDGSFAGEMETSLTISPTYAFQYSYPKVGKYRYTICATEDWGKSACKQAVVEAVNDSPTVSFEVSSTVTEPPLYVPVPINTRDIVSSTNWRNTDVSNQDKPKAWSVNSNGALGSIPYNAGDYTITGGEHSTYRALSAITESQSTNISDETHLPNDGNQYNIYSNALMLGDGYFAYTMYSASGGAPTIPIFNKNGFIFARGFGTSNGYSWYGESVGAIDLYQGIVVTLIRTSQATKYAVYTIESFINPSGKPYAILDSYQASNTTTADQANKKLAGPYFDFKPFTDSNGSYLTIYPWSNASTSGTLTKGGCIETLNCAFGARLLSSYFGRYSVLRFGSSGAISDGIFIVDVAQHTSKKIADTEFSSYAPGVGWLLSKDEKYLLRYADAAGNWSLMDVSTGVINQTGIGPKYRLLTQFNDYVAFLDQANNRIIGYKFGETLTQLWTNSNNYQAIAAAEPETHPVTNDGFMYFHDSVNTLMTLDVRTGQMRSLGAIPTDGYRTTSSGTLYIRKMKLVTEDTVEVQMRYSSNSGADFYITSWMSGTALKSDTSPIGSQNQLMSSTNLSNVQLAFTARLNDVDTDQLYAGFSYRMADNENMYRVEWNRKTIRLVKVINGTRFVIKAAPLAVSEGAWLPIKIIAQDERHKVYANGVPLIDANDADLKKGYFGPYAEIPRTEFKAIAYADMDSTASSAQYSNVAIVGGDVNYNDHFNDPENDPAVQALTKWTYTKIAEKFLDAGDGNSGESALNGKTYTKPQRAFDKVGVYRISYSSTDDSHPDHLYADMSFAAYRGASNTYTADVIVHRRPVSRFVIQQQADGKIAWTDFSRDPDRYLNASTYSTEATGIDYFKTRGVLEKKFYYITPSGKMVKEKLVTPQETGSYEIGMAVRDEYGAWSDYFVASLDADKVAPSNTSPVPGFTSSHINTFRGVPVTFNSLAYDKEDGGRENVVHEYYMRNLTAMSTETLQSISRTSWTKTFSSLGTFNIRQVVEDKEGVSAQYELQVSIHNRPPEATINTPNSNDQSKPTKFDVTRPVFKWSYNDGDGDAQKQFQMRIYRYGGILQADTNTRTGSDNTFVPNAELPEKINMYVVVRVYDGFDWSEWSDPKYFYIETNQPPEAAFDWWPKPIWEGDDMTITNQSSDPDGDVLTSLWSVVTPSKTKLTFSDDPKVSAATPGTYQVTLLVDDGQATDIETKSIKVLPLSIDADVHHTSDWKAIHDQKGHETSANPKDFYAGETIVTNASTAPDAQVIQVTVKLSATGIDGNDLTKVWTMKEAGGKGRYVADLLDTRWASLTAGLPLRRYSLTFMAEYANGIKKTTTVPINIIGSVYEAVQVHRRQ</sequence>
<dbReference type="SUPFAM" id="SSF49299">
    <property type="entry name" value="PKD domain"/>
    <property type="match status" value="1"/>
</dbReference>
<dbReference type="Gene3D" id="2.60.120.560">
    <property type="entry name" value="Exo-inulinase, domain 1"/>
    <property type="match status" value="1"/>
</dbReference>
<proteinExistence type="predicted"/>
<dbReference type="InterPro" id="IPR035986">
    <property type="entry name" value="PKD_dom_sf"/>
</dbReference>
<gene>
    <name evidence="1" type="ORF">PaecuDRAFT_1419</name>
</gene>
<name>E0I6Z5_9BACL</name>
<evidence type="ECO:0000313" key="2">
    <source>
        <dbReference type="Proteomes" id="UP000005387"/>
    </source>
</evidence>
<dbReference type="Pfam" id="PF25788">
    <property type="entry name" value="Ig_Rha78A_N"/>
    <property type="match status" value="1"/>
</dbReference>
<evidence type="ECO:0000313" key="1">
    <source>
        <dbReference type="EMBL" id="EFM11811.1"/>
    </source>
</evidence>
<accession>E0I6Z5</accession>
<keyword evidence="2" id="KW-1185">Reference proteome</keyword>
<protein>
    <recommendedName>
        <fullName evidence="3">PKD domain containing protein</fullName>
    </recommendedName>
</protein>
<dbReference type="EMBL" id="AEDD01000003">
    <property type="protein sequence ID" value="EFM11811.1"/>
    <property type="molecule type" value="Genomic_DNA"/>
</dbReference>
<dbReference type="STRING" id="717606.PaecuDRAFT_1419"/>
<dbReference type="Gene3D" id="2.60.40.10">
    <property type="entry name" value="Immunoglobulins"/>
    <property type="match status" value="2"/>
</dbReference>
<dbReference type="OrthoDB" id="2088379at2"/>